<accession>A0ABT3G8L8</accession>
<dbReference type="Pfam" id="PF01641">
    <property type="entry name" value="SelR"/>
    <property type="match status" value="1"/>
</dbReference>
<dbReference type="SUPFAM" id="SSF51316">
    <property type="entry name" value="Mss4-like"/>
    <property type="match status" value="1"/>
</dbReference>
<evidence type="ECO:0000256" key="3">
    <source>
        <dbReference type="ARBA" id="ARBA00048488"/>
    </source>
</evidence>
<dbReference type="NCBIfam" id="TIGR00357">
    <property type="entry name" value="peptide-methionine (R)-S-oxide reductase MsrB"/>
    <property type="match status" value="1"/>
</dbReference>
<dbReference type="InterPro" id="IPR011057">
    <property type="entry name" value="Mss4-like_sf"/>
</dbReference>
<dbReference type="Proteomes" id="UP001165653">
    <property type="component" value="Unassembled WGS sequence"/>
</dbReference>
<organism evidence="5 6">
    <name type="scientific">Luteolibacter rhizosphaerae</name>
    <dbReference type="NCBI Taxonomy" id="2989719"/>
    <lineage>
        <taxon>Bacteria</taxon>
        <taxon>Pseudomonadati</taxon>
        <taxon>Verrucomicrobiota</taxon>
        <taxon>Verrucomicrobiia</taxon>
        <taxon>Verrucomicrobiales</taxon>
        <taxon>Verrucomicrobiaceae</taxon>
        <taxon>Luteolibacter</taxon>
    </lineage>
</organism>
<evidence type="ECO:0000313" key="5">
    <source>
        <dbReference type="EMBL" id="MCW1916180.1"/>
    </source>
</evidence>
<dbReference type="PANTHER" id="PTHR10173">
    <property type="entry name" value="METHIONINE SULFOXIDE REDUCTASE"/>
    <property type="match status" value="1"/>
</dbReference>
<protein>
    <recommendedName>
        <fullName evidence="1">peptide-methionine (R)-S-oxide reductase</fullName>
        <ecNumber evidence="1">1.8.4.12</ecNumber>
    </recommendedName>
</protein>
<feature type="domain" description="MsrB" evidence="4">
    <location>
        <begin position="44"/>
        <end position="170"/>
    </location>
</feature>
<dbReference type="PROSITE" id="PS51257">
    <property type="entry name" value="PROKAR_LIPOPROTEIN"/>
    <property type="match status" value="1"/>
</dbReference>
<keyword evidence="2 5" id="KW-0560">Oxidoreductase</keyword>
<dbReference type="PROSITE" id="PS51790">
    <property type="entry name" value="MSRB"/>
    <property type="match status" value="1"/>
</dbReference>
<evidence type="ECO:0000256" key="2">
    <source>
        <dbReference type="ARBA" id="ARBA00023002"/>
    </source>
</evidence>
<dbReference type="PANTHER" id="PTHR10173:SF52">
    <property type="entry name" value="METHIONINE-R-SULFOXIDE REDUCTASE B1"/>
    <property type="match status" value="1"/>
</dbReference>
<proteinExistence type="predicted"/>
<sequence>MKSALMLAAALTLCACTAEEKNDKVMETASTAPEQPTGKVEKSDEEWKKILTPEQYRILRQAGTERPNGEVYKQFNQQGEGTYYCAGCGAELFTAKEKFDSHCGWPSFYDPSKAKNVTTRDDFSGGMVRTEVNCAKCGGHLGHVFKGEGFNTPTDQRYCINGVALKFVPAKAEKKEEAKKEEPKAEEKK</sequence>
<dbReference type="Gene3D" id="2.170.150.20">
    <property type="entry name" value="Peptide methionine sulfoxide reductase"/>
    <property type="match status" value="1"/>
</dbReference>
<dbReference type="InterPro" id="IPR002579">
    <property type="entry name" value="Met_Sox_Rdtase_MsrB_dom"/>
</dbReference>
<dbReference type="EC" id="1.8.4.12" evidence="1"/>
<gene>
    <name evidence="5" type="primary">msrB</name>
    <name evidence="5" type="ORF">OJ996_21500</name>
</gene>
<dbReference type="InterPro" id="IPR028427">
    <property type="entry name" value="Met_Sox_Rdtase_MsrB"/>
</dbReference>
<evidence type="ECO:0000259" key="4">
    <source>
        <dbReference type="PROSITE" id="PS51790"/>
    </source>
</evidence>
<dbReference type="GO" id="GO:0033743">
    <property type="term" value="F:peptide-methionine (R)-S-oxide reductase activity"/>
    <property type="evidence" value="ECO:0007669"/>
    <property type="project" value="UniProtKB-EC"/>
</dbReference>
<reference evidence="5" key="1">
    <citation type="submission" date="2022-10" db="EMBL/GenBank/DDBJ databases">
        <title>Luteolibacter sp. GHJ8, whole genome shotgun sequencing project.</title>
        <authorList>
            <person name="Zhao G."/>
            <person name="Shen L."/>
        </authorList>
    </citation>
    <scope>NUCLEOTIDE SEQUENCE</scope>
    <source>
        <strain evidence="5">GHJ8</strain>
    </source>
</reference>
<dbReference type="EMBL" id="JAPDDR010000013">
    <property type="protein sequence ID" value="MCW1916180.1"/>
    <property type="molecule type" value="Genomic_DNA"/>
</dbReference>
<keyword evidence="6" id="KW-1185">Reference proteome</keyword>
<name>A0ABT3G8L8_9BACT</name>
<evidence type="ECO:0000256" key="1">
    <source>
        <dbReference type="ARBA" id="ARBA00012499"/>
    </source>
</evidence>
<comment type="catalytic activity">
    <reaction evidence="3">
        <text>L-methionyl-[protein] + [thioredoxin]-disulfide + H2O = L-methionyl-(R)-S-oxide-[protein] + [thioredoxin]-dithiol</text>
        <dbReference type="Rhea" id="RHEA:24164"/>
        <dbReference type="Rhea" id="RHEA-COMP:10698"/>
        <dbReference type="Rhea" id="RHEA-COMP:10700"/>
        <dbReference type="Rhea" id="RHEA-COMP:12313"/>
        <dbReference type="Rhea" id="RHEA-COMP:12314"/>
        <dbReference type="ChEBI" id="CHEBI:15377"/>
        <dbReference type="ChEBI" id="CHEBI:16044"/>
        <dbReference type="ChEBI" id="CHEBI:29950"/>
        <dbReference type="ChEBI" id="CHEBI:45764"/>
        <dbReference type="ChEBI" id="CHEBI:50058"/>
        <dbReference type="EC" id="1.8.4.12"/>
    </reaction>
</comment>
<evidence type="ECO:0000313" key="6">
    <source>
        <dbReference type="Proteomes" id="UP001165653"/>
    </source>
</evidence>
<comment type="caution">
    <text evidence="5">The sequence shown here is derived from an EMBL/GenBank/DDBJ whole genome shotgun (WGS) entry which is preliminary data.</text>
</comment>